<comment type="subunit">
    <text evidence="2">Heterodimer of SbcC and SbcD.</text>
</comment>
<dbReference type="EMBL" id="UGSZ01000001">
    <property type="protein sequence ID" value="SUB57132.1"/>
    <property type="molecule type" value="Genomic_DNA"/>
</dbReference>
<evidence type="ECO:0000256" key="1">
    <source>
        <dbReference type="ARBA" id="ARBA00006930"/>
    </source>
</evidence>
<sequence length="482" mass="55960">MIYITKVHLENFQSHKNTSLEFDRGLNVILGNSDSGKTAILRAIKWALYNEPQGDYFIMQGQNQVLVEIEFSNGAIIKRLKSSSKNDYYLKLPNQEEQKFEAFGRSVPQEIINITGMYKMSLNDDKTSILNIAEQLEGPFLLNQVPSVRASAIGRLISVNYIDDALRDTVRENKTVNTNIRNLEKSKTELEEEISKFDYLKDLEKKYEELKSIRDEISIKEDKLKLYKKLSYSFKEIDNEINSINIDISKLPDLELLSSIVTELVTLNFKNNYYINFNDKLNKLDMSIKNANVYLNNFKDFSSLEDIKDKLNECVTDFNRLNTINLEYMNLSNEITEKSNFVNSLVSFLRVDYTYNELNEKLELLNNLKNLLVSNNNIDSAISKGEIYLNKFNNLDVLQSVVNKLLTKKELLSKLDDACKRYQLLENALHKEEDFIKESEKNIKIISKDYSDIIYKAGICPFCFNTITDDSMKHINRHLLED</sequence>
<dbReference type="SUPFAM" id="SSF52540">
    <property type="entry name" value="P-loop containing nucleoside triphosphate hydrolases"/>
    <property type="match status" value="1"/>
</dbReference>
<feature type="coiled-coil region" evidence="4">
    <location>
        <begin position="408"/>
        <end position="442"/>
    </location>
</feature>
<dbReference type="Pfam" id="PF13476">
    <property type="entry name" value="AAA_23"/>
    <property type="match status" value="1"/>
</dbReference>
<dbReference type="GO" id="GO:0016887">
    <property type="term" value="F:ATP hydrolysis activity"/>
    <property type="evidence" value="ECO:0007669"/>
    <property type="project" value="InterPro"/>
</dbReference>
<evidence type="ECO:0000313" key="7">
    <source>
        <dbReference type="Proteomes" id="UP000255517"/>
    </source>
</evidence>
<accession>A0A379C462</accession>
<dbReference type="Gene3D" id="3.40.50.300">
    <property type="entry name" value="P-loop containing nucleotide triphosphate hydrolases"/>
    <property type="match status" value="1"/>
</dbReference>
<dbReference type="AlphaFoldDB" id="A0A379C462"/>
<comment type="similarity">
    <text evidence="1">Belongs to the SMC family. SbcC subfamily.</text>
</comment>
<dbReference type="RefSeq" id="WP_019034575.1">
    <property type="nucleotide sequence ID" value="NZ_UGSZ01000001.1"/>
</dbReference>
<dbReference type="InterPro" id="IPR038729">
    <property type="entry name" value="Rad50/SbcC_AAA"/>
</dbReference>
<evidence type="ECO:0000256" key="3">
    <source>
        <dbReference type="ARBA" id="ARBA00013368"/>
    </source>
</evidence>
<evidence type="ECO:0000259" key="5">
    <source>
        <dbReference type="Pfam" id="PF13476"/>
    </source>
</evidence>
<dbReference type="PANTHER" id="PTHR32114">
    <property type="entry name" value="ABC TRANSPORTER ABCH.3"/>
    <property type="match status" value="1"/>
</dbReference>
<evidence type="ECO:0000256" key="2">
    <source>
        <dbReference type="ARBA" id="ARBA00011322"/>
    </source>
</evidence>
<gene>
    <name evidence="6" type="ORF">NCTC13149_00948</name>
</gene>
<dbReference type="OrthoDB" id="267455at2"/>
<proteinExistence type="inferred from homology"/>
<evidence type="ECO:0000313" key="6">
    <source>
        <dbReference type="EMBL" id="SUB57132.1"/>
    </source>
</evidence>
<reference evidence="6 7" key="1">
    <citation type="submission" date="2018-06" db="EMBL/GenBank/DDBJ databases">
        <authorList>
            <consortium name="Pathogen Informatics"/>
            <person name="Doyle S."/>
        </authorList>
    </citation>
    <scope>NUCLEOTIDE SEQUENCE [LARGE SCALE GENOMIC DNA]</scope>
    <source>
        <strain evidence="6 7">NCTC13149</strain>
    </source>
</reference>
<dbReference type="Proteomes" id="UP000255517">
    <property type="component" value="Unassembled WGS sequence"/>
</dbReference>
<keyword evidence="4" id="KW-0175">Coiled coil</keyword>
<feature type="domain" description="Rad50/SbcC-type AAA" evidence="5">
    <location>
        <begin position="6"/>
        <end position="248"/>
    </location>
</feature>
<dbReference type="InterPro" id="IPR027417">
    <property type="entry name" value="P-loop_NTPase"/>
</dbReference>
<evidence type="ECO:0000256" key="4">
    <source>
        <dbReference type="SAM" id="Coils"/>
    </source>
</evidence>
<dbReference type="STRING" id="1122949.GCA_000378725_00691"/>
<dbReference type="GO" id="GO:0006302">
    <property type="term" value="P:double-strand break repair"/>
    <property type="evidence" value="ECO:0007669"/>
    <property type="project" value="InterPro"/>
</dbReference>
<name>A0A379C462_9FIRM</name>
<organism evidence="6 7">
    <name type="scientific">Peptoniphilus lacrimalis</name>
    <dbReference type="NCBI Taxonomy" id="33031"/>
    <lineage>
        <taxon>Bacteria</taxon>
        <taxon>Bacillati</taxon>
        <taxon>Bacillota</taxon>
        <taxon>Tissierellia</taxon>
        <taxon>Tissierellales</taxon>
        <taxon>Peptoniphilaceae</taxon>
        <taxon>Peptoniphilus</taxon>
    </lineage>
</organism>
<protein>
    <recommendedName>
        <fullName evidence="3">Nuclease SbcCD subunit C</fullName>
    </recommendedName>
</protein>
<feature type="coiled-coil region" evidence="4">
    <location>
        <begin position="166"/>
        <end position="223"/>
    </location>
</feature>
<dbReference type="PANTHER" id="PTHR32114:SF2">
    <property type="entry name" value="ABC TRANSPORTER ABCH.3"/>
    <property type="match status" value="1"/>
</dbReference>